<dbReference type="SMART" id="SM00530">
    <property type="entry name" value="HTH_XRE"/>
    <property type="match status" value="1"/>
</dbReference>
<dbReference type="RefSeq" id="WP_164312588.1">
    <property type="nucleotide sequence ID" value="NZ_JAAGLU010000003.1"/>
</dbReference>
<evidence type="ECO:0000313" key="2">
    <source>
        <dbReference type="EMBL" id="NEC85137.1"/>
    </source>
</evidence>
<dbReference type="InterPro" id="IPR010982">
    <property type="entry name" value="Lambda_DNA-bd_dom_sf"/>
</dbReference>
<accession>A0A6B3BFA4</accession>
<dbReference type="EMBL" id="JAAGLU010000003">
    <property type="protein sequence ID" value="NEC85137.1"/>
    <property type="molecule type" value="Genomic_DNA"/>
</dbReference>
<dbReference type="AlphaFoldDB" id="A0A6B3BFA4"/>
<protein>
    <submittedName>
        <fullName evidence="2">Helix-turn-helix transcriptional regulator</fullName>
    </submittedName>
</protein>
<dbReference type="PROSITE" id="PS50943">
    <property type="entry name" value="HTH_CROC1"/>
    <property type="match status" value="1"/>
</dbReference>
<reference evidence="2" key="1">
    <citation type="submission" date="2020-01" db="EMBL/GenBank/DDBJ databases">
        <title>Insect and environment-associated Actinomycetes.</title>
        <authorList>
            <person name="Currrie C."/>
            <person name="Chevrette M."/>
            <person name="Carlson C."/>
            <person name="Stubbendieck R."/>
            <person name="Wendt-Pienkowski E."/>
        </authorList>
    </citation>
    <scope>NUCLEOTIDE SEQUENCE</scope>
    <source>
        <strain evidence="2">SID12501</strain>
    </source>
</reference>
<comment type="caution">
    <text evidence="2">The sequence shown here is derived from an EMBL/GenBank/DDBJ whole genome shotgun (WGS) entry which is preliminary data.</text>
</comment>
<proteinExistence type="predicted"/>
<name>A0A6B3BFA4_9ACTN</name>
<dbReference type="Gene3D" id="1.10.260.40">
    <property type="entry name" value="lambda repressor-like DNA-binding domains"/>
    <property type="match status" value="1"/>
</dbReference>
<dbReference type="GO" id="GO:0003677">
    <property type="term" value="F:DNA binding"/>
    <property type="evidence" value="ECO:0007669"/>
    <property type="project" value="InterPro"/>
</dbReference>
<feature type="domain" description="HTH cro/C1-type" evidence="1">
    <location>
        <begin position="13"/>
        <end position="68"/>
    </location>
</feature>
<gene>
    <name evidence="2" type="ORF">G3I71_04510</name>
</gene>
<dbReference type="InterPro" id="IPR001387">
    <property type="entry name" value="Cro/C1-type_HTH"/>
</dbReference>
<dbReference type="SUPFAM" id="SSF47413">
    <property type="entry name" value="lambda repressor-like DNA-binding domains"/>
    <property type="match status" value="1"/>
</dbReference>
<dbReference type="CDD" id="cd00093">
    <property type="entry name" value="HTH_XRE"/>
    <property type="match status" value="1"/>
</dbReference>
<sequence length="414" mass="44389">MPEGSDNHIGARVRIARNAAGLTQQELADFLNRTESWMANVENGRMPLDRYSLITAVADRCDVDVVWLLGQPYRLRRDGGNLAHAHVPALRTGLRRAGLILSGHPGLAPQGVAVDARTMRAKSQQANRARQSANLPKVATLLPAMVEDLNTAILVSEGTARDEALRYMVDAARTARMCLNQLGYADLAWSAAEVAAGAATQLGDPLVKAQVAWDRCGALLHQASLLETVAVAEAALRDVEPLATARDGSPEALSLRGALHLRCAVAHARGSQGQDAWARIDAALEDADRLGPEFYDLDAQTVFGRGTVAVHAAEVGVEIGEPDTGLSRVENVSVDDVPSKERQTHYKIDKARALRRMNRLPSAVVTLKEAASSAPYYVHADPMARALVEDLARVGVPSQAGALSSLIRSMELVH</sequence>
<organism evidence="2">
    <name type="scientific">Streptomyces sp. SID12501</name>
    <dbReference type="NCBI Taxonomy" id="2706042"/>
    <lineage>
        <taxon>Bacteria</taxon>
        <taxon>Bacillati</taxon>
        <taxon>Actinomycetota</taxon>
        <taxon>Actinomycetes</taxon>
        <taxon>Kitasatosporales</taxon>
        <taxon>Streptomycetaceae</taxon>
        <taxon>Streptomyces</taxon>
    </lineage>
</organism>
<evidence type="ECO:0000259" key="1">
    <source>
        <dbReference type="PROSITE" id="PS50943"/>
    </source>
</evidence>
<dbReference type="Pfam" id="PF13560">
    <property type="entry name" value="HTH_31"/>
    <property type="match status" value="1"/>
</dbReference>